<evidence type="ECO:0000256" key="6">
    <source>
        <dbReference type="ARBA" id="ARBA00023136"/>
    </source>
</evidence>
<organism evidence="11 12">
    <name type="scientific">Anaeromyxobacter paludicola</name>
    <dbReference type="NCBI Taxonomy" id="2918171"/>
    <lineage>
        <taxon>Bacteria</taxon>
        <taxon>Pseudomonadati</taxon>
        <taxon>Myxococcota</taxon>
        <taxon>Myxococcia</taxon>
        <taxon>Myxococcales</taxon>
        <taxon>Cystobacterineae</taxon>
        <taxon>Anaeromyxobacteraceae</taxon>
        <taxon>Anaeromyxobacter</taxon>
    </lineage>
</organism>
<keyword evidence="8 9" id="KW-0449">Lipoprotein</keyword>
<evidence type="ECO:0000256" key="10">
    <source>
        <dbReference type="SAM" id="Coils"/>
    </source>
</evidence>
<proteinExistence type="inferred from homology"/>
<dbReference type="Gene3D" id="1.20.1600.10">
    <property type="entry name" value="Outer membrane efflux proteins (OEP)"/>
    <property type="match status" value="1"/>
</dbReference>
<name>A0ABN6NDK9_9BACT</name>
<dbReference type="RefSeq" id="WP_248343152.1">
    <property type="nucleotide sequence ID" value="NZ_AP025592.1"/>
</dbReference>
<evidence type="ECO:0000256" key="9">
    <source>
        <dbReference type="RuleBase" id="RU362097"/>
    </source>
</evidence>
<evidence type="ECO:0000313" key="12">
    <source>
        <dbReference type="Proteomes" id="UP001162734"/>
    </source>
</evidence>
<keyword evidence="3 9" id="KW-1134">Transmembrane beta strand</keyword>
<evidence type="ECO:0000256" key="2">
    <source>
        <dbReference type="ARBA" id="ARBA00007613"/>
    </source>
</evidence>
<dbReference type="PANTHER" id="PTHR30203:SF20">
    <property type="entry name" value="MULTIDRUG RESISTANCE OUTER MEMBRANE PROTEIN MDTP-RELATED"/>
    <property type="match status" value="1"/>
</dbReference>
<dbReference type="NCBIfam" id="TIGR01845">
    <property type="entry name" value="outer_NodT"/>
    <property type="match status" value="1"/>
</dbReference>
<keyword evidence="5 9" id="KW-0732">Signal</keyword>
<evidence type="ECO:0008006" key="13">
    <source>
        <dbReference type="Google" id="ProtNLM"/>
    </source>
</evidence>
<evidence type="ECO:0000256" key="3">
    <source>
        <dbReference type="ARBA" id="ARBA00022452"/>
    </source>
</evidence>
<keyword evidence="6 9" id="KW-0472">Membrane</keyword>
<feature type="coiled-coil region" evidence="10">
    <location>
        <begin position="229"/>
        <end position="263"/>
    </location>
</feature>
<comment type="subcellular location">
    <subcellularLocation>
        <location evidence="9">Cell membrane</location>
        <topology evidence="9">Lipid-anchor</topology>
    </subcellularLocation>
    <subcellularLocation>
        <location evidence="1">Membrane</location>
    </subcellularLocation>
</comment>
<gene>
    <name evidence="11" type="ORF">AMPC_37650</name>
</gene>
<evidence type="ECO:0000256" key="7">
    <source>
        <dbReference type="ARBA" id="ARBA00023139"/>
    </source>
</evidence>
<evidence type="ECO:0000313" key="11">
    <source>
        <dbReference type="EMBL" id="BDG10652.1"/>
    </source>
</evidence>
<dbReference type="Gene3D" id="2.20.200.10">
    <property type="entry name" value="Outer membrane efflux proteins (OEP)"/>
    <property type="match status" value="1"/>
</dbReference>
<evidence type="ECO:0000256" key="1">
    <source>
        <dbReference type="ARBA" id="ARBA00004370"/>
    </source>
</evidence>
<evidence type="ECO:0000256" key="8">
    <source>
        <dbReference type="ARBA" id="ARBA00023288"/>
    </source>
</evidence>
<accession>A0ABN6NDK9</accession>
<dbReference type="Pfam" id="PF02321">
    <property type="entry name" value="OEP"/>
    <property type="match status" value="2"/>
</dbReference>
<keyword evidence="7 9" id="KW-0564">Palmitate</keyword>
<feature type="signal peptide" evidence="9">
    <location>
        <begin position="1"/>
        <end position="25"/>
    </location>
</feature>
<dbReference type="PANTHER" id="PTHR30203">
    <property type="entry name" value="OUTER MEMBRANE CATION EFFLUX PROTEIN"/>
    <property type="match status" value="1"/>
</dbReference>
<feature type="chain" id="PRO_5045002966" description="RND efflux system, outer membrane lipoprotein, NodT family" evidence="9">
    <location>
        <begin position="26"/>
        <end position="480"/>
    </location>
</feature>
<evidence type="ECO:0000256" key="5">
    <source>
        <dbReference type="ARBA" id="ARBA00022729"/>
    </source>
</evidence>
<reference evidence="12" key="1">
    <citation type="journal article" date="2022" name="Int. J. Syst. Evol. Microbiol.">
        <title>Anaeromyxobacter oryzae sp. nov., Anaeromyxobacter diazotrophicus sp. nov. and Anaeromyxobacter paludicola sp. nov., isolated from paddy soils.</title>
        <authorList>
            <person name="Itoh H."/>
            <person name="Xu Z."/>
            <person name="Mise K."/>
            <person name="Masuda Y."/>
            <person name="Ushijima N."/>
            <person name="Hayakawa C."/>
            <person name="Shiratori Y."/>
            <person name="Senoo K."/>
        </authorList>
    </citation>
    <scope>NUCLEOTIDE SEQUENCE [LARGE SCALE GENOMIC DNA]</scope>
    <source>
        <strain evidence="12">Red630</strain>
    </source>
</reference>
<keyword evidence="4 9" id="KW-0812">Transmembrane</keyword>
<comment type="similarity">
    <text evidence="2 9">Belongs to the outer membrane factor (OMF) (TC 1.B.17) family.</text>
</comment>
<keyword evidence="10" id="KW-0175">Coiled coil</keyword>
<dbReference type="InterPro" id="IPR010131">
    <property type="entry name" value="MdtP/NodT-like"/>
</dbReference>
<keyword evidence="12" id="KW-1185">Reference proteome</keyword>
<sequence length="480" mass="50451">MDYRFFIFFRAAALAVALGAGWGCAAPGAVRPSTPVTDPASLSPGREIADAELSGRWPDSDWWKGFGDPQLDALVARAIARSPRLAVAEARIRQAEALAGAARAGGLPSAQLSGAATRTRFSAAAGRPPPVGGSWQWNDSLGAGLSYELDLWGRHRNELAGALDGVQAAAYEARAARLALVGAVVRAYADLALQLELQDSARAVLADHQRTREVARRRLAAGLGTELAVRQSETEIATARAELERLEARSVALRHELAALAGAGPGAGDALHRPALRLDGAGAVPSRLPAELVGRRPDVLAGRWRVERAARGVDVARAAFYPNVNLAAFAGLLSFGFGKLLSSDAVEAGVGPAVTLPLFDGGRLRAGLEGRGAEYDAAVSEYDATVVDALRDVADQVAALQSLRREQAERQVAVAAAERAHALALEGYRAGIGEYLDTLQTEVALRTQRDDVSRIHFAQLAAQAALNQALGGGVDERPYP</sequence>
<dbReference type="SUPFAM" id="SSF56954">
    <property type="entry name" value="Outer membrane efflux proteins (OEP)"/>
    <property type="match status" value="1"/>
</dbReference>
<evidence type="ECO:0000256" key="4">
    <source>
        <dbReference type="ARBA" id="ARBA00022692"/>
    </source>
</evidence>
<dbReference type="Proteomes" id="UP001162734">
    <property type="component" value="Chromosome"/>
</dbReference>
<dbReference type="InterPro" id="IPR003423">
    <property type="entry name" value="OMP_efflux"/>
</dbReference>
<protein>
    <recommendedName>
        <fullName evidence="13">RND efflux system, outer membrane lipoprotein, NodT family</fullName>
    </recommendedName>
</protein>
<dbReference type="EMBL" id="AP025592">
    <property type="protein sequence ID" value="BDG10652.1"/>
    <property type="molecule type" value="Genomic_DNA"/>
</dbReference>